<dbReference type="InterPro" id="IPR036291">
    <property type="entry name" value="NAD(P)-bd_dom_sf"/>
</dbReference>
<evidence type="ECO:0000313" key="2">
    <source>
        <dbReference type="EMBL" id="CAD7652281.1"/>
    </source>
</evidence>
<dbReference type="EMBL" id="OC920193">
    <property type="protein sequence ID" value="CAD7652281.1"/>
    <property type="molecule type" value="Genomic_DNA"/>
</dbReference>
<dbReference type="InterPro" id="IPR002347">
    <property type="entry name" value="SDR_fam"/>
</dbReference>
<name>A0A7R9M2R4_9ACAR</name>
<dbReference type="PANTHER" id="PTHR43157">
    <property type="entry name" value="PHOSPHATIDYLINOSITOL-GLYCAN BIOSYNTHESIS CLASS F PROTEIN-RELATED"/>
    <property type="match status" value="1"/>
</dbReference>
<sequence>MGVMKLAGYSIAEFSRIVFNKQNKCNSDRRLEGKVVVITGANAGIGKETAYQLALRGAKVFMSCRSIEKGEEAVSDVKLQAESADISLLRLDLASMKSVRQFAQTVAQQTHRIDILVNNAGVMACPEWKTTDGFEMQFGTNHLGHFLLTMHLLPLLKKSPNARIITVSSSGHLMGKMNFDNINLNNGAYSPFKAYAQSKLANILFTRELAKRLGTKSNVRTYSLHPGPVYTELQRHSGLGSMGHKMAKKFFLTPEMGAQTTLYCALEDSLDKETGCYYANCHRVDNMISSATDDKSAERLWDLMDSDRRLDGQVVIITGANTGIGKVTAQELASRGAKIIIACRSVDKGQLAVDEIKGVTPEAEVSVMKLDLSSLKSVRQFASDVRERETVVDMLINNAGVMMTPEWKTEDGFEMQFGTNHLGHFLLTLHLLPLLKRSANARVITVSSSGHLVGKINFDNINLLNGVYAPTKAYAQSKLANVLFSRELARRLGGADSNVKTYCLHPGPVNTELQRHVYNAEGSTSSAGKAIMKCVGLTPEMGAQTTLYCALEPSLDTESGAYYANCRKINKMISTATDDKVAERLWEYSCVLVDLEAEYRI</sequence>
<dbReference type="NCBIfam" id="NF004846">
    <property type="entry name" value="PRK06197.1"/>
    <property type="match status" value="1"/>
</dbReference>
<evidence type="ECO:0000313" key="3">
    <source>
        <dbReference type="Proteomes" id="UP000728032"/>
    </source>
</evidence>
<keyword evidence="1" id="KW-0560">Oxidoreductase</keyword>
<evidence type="ECO:0008006" key="4">
    <source>
        <dbReference type="Google" id="ProtNLM"/>
    </source>
</evidence>
<gene>
    <name evidence="2" type="ORF">ONB1V03_LOCUS8945</name>
</gene>
<dbReference type="Pfam" id="PF00106">
    <property type="entry name" value="adh_short"/>
    <property type="match status" value="2"/>
</dbReference>
<dbReference type="PRINTS" id="PR00080">
    <property type="entry name" value="SDRFAMILY"/>
</dbReference>
<evidence type="ECO:0000256" key="1">
    <source>
        <dbReference type="ARBA" id="ARBA00023002"/>
    </source>
</evidence>
<reference evidence="2" key="1">
    <citation type="submission" date="2020-11" db="EMBL/GenBank/DDBJ databases">
        <authorList>
            <person name="Tran Van P."/>
        </authorList>
    </citation>
    <scope>NUCLEOTIDE SEQUENCE</scope>
</reference>
<dbReference type="PANTHER" id="PTHR43157:SF31">
    <property type="entry name" value="PHOSPHATIDYLINOSITOL-GLYCAN BIOSYNTHESIS CLASS F PROTEIN"/>
    <property type="match status" value="1"/>
</dbReference>
<dbReference type="EMBL" id="CAJPVJ010005368">
    <property type="protein sequence ID" value="CAG2169468.1"/>
    <property type="molecule type" value="Genomic_DNA"/>
</dbReference>
<dbReference type="AlphaFoldDB" id="A0A7R9M2R4"/>
<dbReference type="Proteomes" id="UP000728032">
    <property type="component" value="Unassembled WGS sequence"/>
</dbReference>
<accession>A0A7R9M2R4</accession>
<dbReference type="SUPFAM" id="SSF51735">
    <property type="entry name" value="NAD(P)-binding Rossmann-fold domains"/>
    <property type="match status" value="2"/>
</dbReference>
<dbReference type="GO" id="GO:0016491">
    <property type="term" value="F:oxidoreductase activity"/>
    <property type="evidence" value="ECO:0007669"/>
    <property type="project" value="UniProtKB-KW"/>
</dbReference>
<dbReference type="PRINTS" id="PR00081">
    <property type="entry name" value="GDHRDH"/>
</dbReference>
<protein>
    <recommendedName>
        <fullName evidence="4">Short-chain dehydrogenase</fullName>
    </recommendedName>
</protein>
<dbReference type="OrthoDB" id="6411518at2759"/>
<keyword evidence="3" id="KW-1185">Reference proteome</keyword>
<proteinExistence type="predicted"/>
<dbReference type="Gene3D" id="3.40.50.720">
    <property type="entry name" value="NAD(P)-binding Rossmann-like Domain"/>
    <property type="match status" value="2"/>
</dbReference>
<organism evidence="2">
    <name type="scientific">Oppiella nova</name>
    <dbReference type="NCBI Taxonomy" id="334625"/>
    <lineage>
        <taxon>Eukaryota</taxon>
        <taxon>Metazoa</taxon>
        <taxon>Ecdysozoa</taxon>
        <taxon>Arthropoda</taxon>
        <taxon>Chelicerata</taxon>
        <taxon>Arachnida</taxon>
        <taxon>Acari</taxon>
        <taxon>Acariformes</taxon>
        <taxon>Sarcoptiformes</taxon>
        <taxon>Oribatida</taxon>
        <taxon>Brachypylina</taxon>
        <taxon>Oppioidea</taxon>
        <taxon>Oppiidae</taxon>
        <taxon>Oppiella</taxon>
    </lineage>
</organism>
<dbReference type="CDD" id="cd05327">
    <property type="entry name" value="retinol-DH_like_SDR_c_like"/>
    <property type="match status" value="2"/>
</dbReference>